<feature type="region of interest" description="Disordered" evidence="7">
    <location>
        <begin position="466"/>
        <end position="486"/>
    </location>
</feature>
<evidence type="ECO:0000256" key="5">
    <source>
        <dbReference type="ARBA" id="ARBA00049303"/>
    </source>
</evidence>
<evidence type="ECO:0000256" key="6">
    <source>
        <dbReference type="PROSITE-ProRule" id="PRU01015"/>
    </source>
</evidence>
<keyword evidence="2 6" id="KW-0489">Methyltransferase</keyword>
<evidence type="ECO:0000259" key="8">
    <source>
        <dbReference type="Pfam" id="PF22528"/>
    </source>
</evidence>
<dbReference type="PANTHER" id="PTHR11006">
    <property type="entry name" value="PROTEIN ARGININE N-METHYLTRANSFERASE"/>
    <property type="match status" value="1"/>
</dbReference>
<reference evidence="9 10" key="1">
    <citation type="submission" date="2024-04" db="EMBL/GenBank/DDBJ databases">
        <authorList>
            <consortium name="Genoscope - CEA"/>
            <person name="William W."/>
        </authorList>
    </citation>
    <scope>NUCLEOTIDE SEQUENCE [LARGE SCALE GENOMIC DNA]</scope>
</reference>
<dbReference type="GO" id="GO:0035242">
    <property type="term" value="F:protein-arginine omega-N asymmetric methyltransferase activity"/>
    <property type="evidence" value="ECO:0007669"/>
    <property type="project" value="UniProtKB-EC"/>
</dbReference>
<dbReference type="EMBL" id="CAXITT010000287">
    <property type="protein sequence ID" value="CAL1538152.1"/>
    <property type="molecule type" value="Genomic_DNA"/>
</dbReference>
<organism evidence="9 10">
    <name type="scientific">Lymnaea stagnalis</name>
    <name type="common">Great pond snail</name>
    <name type="synonym">Helix stagnalis</name>
    <dbReference type="NCBI Taxonomy" id="6523"/>
    <lineage>
        <taxon>Eukaryota</taxon>
        <taxon>Metazoa</taxon>
        <taxon>Spiralia</taxon>
        <taxon>Lophotrochozoa</taxon>
        <taxon>Mollusca</taxon>
        <taxon>Gastropoda</taxon>
        <taxon>Heterobranchia</taxon>
        <taxon>Euthyneura</taxon>
        <taxon>Panpulmonata</taxon>
        <taxon>Hygrophila</taxon>
        <taxon>Lymnaeoidea</taxon>
        <taxon>Lymnaeidae</taxon>
        <taxon>Lymnaea</taxon>
    </lineage>
</organism>
<proteinExistence type="predicted"/>
<dbReference type="PROSITE" id="PS51678">
    <property type="entry name" value="SAM_MT_PRMT"/>
    <property type="match status" value="1"/>
</dbReference>
<comment type="catalytic activity">
    <reaction evidence="5">
        <text>L-arginyl-[protein] + S-adenosyl-L-methionine = N(omega)-methyl-L-arginyl-[protein] + S-adenosyl-L-homocysteine + H(+)</text>
        <dbReference type="Rhea" id="RHEA:48100"/>
        <dbReference type="Rhea" id="RHEA-COMP:10532"/>
        <dbReference type="Rhea" id="RHEA-COMP:11990"/>
        <dbReference type="ChEBI" id="CHEBI:15378"/>
        <dbReference type="ChEBI" id="CHEBI:29965"/>
        <dbReference type="ChEBI" id="CHEBI:57856"/>
        <dbReference type="ChEBI" id="CHEBI:59789"/>
        <dbReference type="ChEBI" id="CHEBI:65280"/>
    </reaction>
    <physiologicalReaction direction="left-to-right" evidence="5">
        <dbReference type="Rhea" id="RHEA:48101"/>
    </physiologicalReaction>
</comment>
<dbReference type="PANTHER" id="PTHR11006:SF4">
    <property type="entry name" value="PROTEIN ARGININE N-METHYLTRANSFERASE 7"/>
    <property type="match status" value="1"/>
</dbReference>
<dbReference type="AlphaFoldDB" id="A0AAV2HXA3"/>
<dbReference type="FunFam" id="3.40.50.150:FF:000003">
    <property type="entry name" value="Blast:Protein arginine N-methyltransferase 1"/>
    <property type="match status" value="1"/>
</dbReference>
<evidence type="ECO:0000313" key="9">
    <source>
        <dbReference type="EMBL" id="CAL1538152.1"/>
    </source>
</evidence>
<evidence type="ECO:0000256" key="3">
    <source>
        <dbReference type="ARBA" id="ARBA00022679"/>
    </source>
</evidence>
<dbReference type="CDD" id="cd02440">
    <property type="entry name" value="AdoMet_MTases"/>
    <property type="match status" value="1"/>
</dbReference>
<sequence>IGPWTTTTVHAAQQSALIHSASITMAANSGDNYFSSYNDLSVHELMLKDRPRTLAYRNFFETNRELVKDKVVLDVGAGTGILSLFAALAGAKKVYAVEASGMASLCREIVEENHLENIIEVIHGAVEDVSLTGHTKVDVIVSEWMGFYLLHESMLDSVIVARDRFLAPNGILAPSHATLYMAPVDMSDHFRERAEEWSNIYGFDFSPFASQLNMDEVSKPLIQCISPSTLRADPQEVLTLNMKTVTLADVRKFSTTLTFPIKCDSKIFAFAAWFNISFCVDGIADTLVSSPKDGAPQKRPRDLVNEMGDASCLNASSCGKHTSKGSNTNSPDSATASSLCQAHPNQKHPSPDKDSNVTLKTGPLDPPTHWKQTVIFLPQTILVESGVSLCSWVKMAQDPENRRHYNITLQLVEDDSGECLDSDDGTDPGSDTASDEGNEGDHPVPCSCGSDRCKLMAALVSRMDREHQDLGDEAETVELEAQVNNK</sequence>
<evidence type="ECO:0000256" key="1">
    <source>
        <dbReference type="ARBA" id="ARBA00011925"/>
    </source>
</evidence>
<evidence type="ECO:0000256" key="2">
    <source>
        <dbReference type="ARBA" id="ARBA00022603"/>
    </source>
</evidence>
<feature type="domain" description="Protein arginine N-methyltransferase" evidence="8">
    <location>
        <begin position="176"/>
        <end position="280"/>
    </location>
</feature>
<dbReference type="Pfam" id="PF06325">
    <property type="entry name" value="PrmA"/>
    <property type="match status" value="1"/>
</dbReference>
<dbReference type="SUPFAM" id="SSF53335">
    <property type="entry name" value="S-adenosyl-L-methionine-dependent methyltransferases"/>
    <property type="match status" value="1"/>
</dbReference>
<dbReference type="InterPro" id="IPR025799">
    <property type="entry name" value="Arg_MeTrfase"/>
</dbReference>
<name>A0AAV2HXA3_LYMST</name>
<dbReference type="Gene3D" id="3.40.50.150">
    <property type="entry name" value="Vaccinia Virus protein VP39"/>
    <property type="match status" value="1"/>
</dbReference>
<feature type="domain" description="Protein arginine N-methyltransferase" evidence="8">
    <location>
        <begin position="354"/>
        <end position="411"/>
    </location>
</feature>
<feature type="compositionally biased region" description="Acidic residues" evidence="7">
    <location>
        <begin position="415"/>
        <end position="426"/>
    </location>
</feature>
<feature type="region of interest" description="Disordered" evidence="7">
    <location>
        <begin position="318"/>
        <end position="364"/>
    </location>
</feature>
<dbReference type="InterPro" id="IPR029063">
    <property type="entry name" value="SAM-dependent_MTases_sf"/>
</dbReference>
<dbReference type="Proteomes" id="UP001497497">
    <property type="component" value="Unassembled WGS sequence"/>
</dbReference>
<gene>
    <name evidence="9" type="ORF">GSLYS_00011973001</name>
</gene>
<protein>
    <recommendedName>
        <fullName evidence="1">type I protein arginine methyltransferase</fullName>
        <ecNumber evidence="1">2.1.1.319</ecNumber>
    </recommendedName>
</protein>
<evidence type="ECO:0000256" key="4">
    <source>
        <dbReference type="ARBA" id="ARBA00022691"/>
    </source>
</evidence>
<comment type="caution">
    <text evidence="9">The sequence shown here is derived from an EMBL/GenBank/DDBJ whole genome shotgun (WGS) entry which is preliminary data.</text>
</comment>
<keyword evidence="3 6" id="KW-0808">Transferase</keyword>
<feature type="region of interest" description="Disordered" evidence="7">
    <location>
        <begin position="415"/>
        <end position="448"/>
    </location>
</feature>
<dbReference type="Pfam" id="PF22528">
    <property type="entry name" value="PRMT_C"/>
    <property type="match status" value="2"/>
</dbReference>
<evidence type="ECO:0000313" key="10">
    <source>
        <dbReference type="Proteomes" id="UP001497497"/>
    </source>
</evidence>
<dbReference type="Gene3D" id="2.70.160.11">
    <property type="entry name" value="Hnrnp arginine n-methyltransferase1"/>
    <property type="match status" value="1"/>
</dbReference>
<feature type="compositionally biased region" description="Polar residues" evidence="7">
    <location>
        <begin position="318"/>
        <end position="348"/>
    </location>
</feature>
<accession>A0AAV2HXA3</accession>
<keyword evidence="10" id="KW-1185">Reference proteome</keyword>
<dbReference type="InterPro" id="IPR055135">
    <property type="entry name" value="PRMT_dom"/>
</dbReference>
<feature type="non-terminal residue" evidence="9">
    <location>
        <position position="1"/>
    </location>
</feature>
<dbReference type="EC" id="2.1.1.319" evidence="1"/>
<evidence type="ECO:0000256" key="7">
    <source>
        <dbReference type="SAM" id="MobiDB-lite"/>
    </source>
</evidence>
<dbReference type="GO" id="GO:0032259">
    <property type="term" value="P:methylation"/>
    <property type="evidence" value="ECO:0007669"/>
    <property type="project" value="UniProtKB-KW"/>
</dbReference>
<keyword evidence="4 6" id="KW-0949">S-adenosyl-L-methionine</keyword>
<dbReference type="GO" id="GO:0042054">
    <property type="term" value="F:histone methyltransferase activity"/>
    <property type="evidence" value="ECO:0007669"/>
    <property type="project" value="TreeGrafter"/>
</dbReference>